<dbReference type="GO" id="GO:0008270">
    <property type="term" value="F:zinc ion binding"/>
    <property type="evidence" value="ECO:0007669"/>
    <property type="project" value="UniProtKB-KW"/>
</dbReference>
<name>A0A9P9Y6S8_9HYPO</name>
<dbReference type="RefSeq" id="XP_051364974.1">
    <property type="nucleotide sequence ID" value="XM_051503342.1"/>
</dbReference>
<feature type="compositionally biased region" description="Basic and acidic residues" evidence="5">
    <location>
        <begin position="1279"/>
        <end position="1317"/>
    </location>
</feature>
<feature type="compositionally biased region" description="Basic and acidic residues" evidence="5">
    <location>
        <begin position="1161"/>
        <end position="1171"/>
    </location>
</feature>
<feature type="compositionally biased region" description="Low complexity" evidence="5">
    <location>
        <begin position="293"/>
        <end position="309"/>
    </location>
</feature>
<dbReference type="InterPro" id="IPR041367">
    <property type="entry name" value="Znf-CCCH_4"/>
</dbReference>
<organism evidence="7 8">
    <name type="scientific">Emericellopsis cladophorae</name>
    <dbReference type="NCBI Taxonomy" id="2686198"/>
    <lineage>
        <taxon>Eukaryota</taxon>
        <taxon>Fungi</taxon>
        <taxon>Dikarya</taxon>
        <taxon>Ascomycota</taxon>
        <taxon>Pezizomycotina</taxon>
        <taxon>Sordariomycetes</taxon>
        <taxon>Hypocreomycetidae</taxon>
        <taxon>Hypocreales</taxon>
        <taxon>Bionectriaceae</taxon>
        <taxon>Emericellopsis</taxon>
    </lineage>
</organism>
<keyword evidence="2 4" id="KW-0863">Zinc-finger</keyword>
<feature type="compositionally biased region" description="Polar residues" evidence="5">
    <location>
        <begin position="172"/>
        <end position="183"/>
    </location>
</feature>
<feature type="region of interest" description="Disordered" evidence="5">
    <location>
        <begin position="1252"/>
        <end position="1339"/>
    </location>
</feature>
<keyword evidence="8" id="KW-1185">Reference proteome</keyword>
<dbReference type="EMBL" id="JAGIXG020000005">
    <property type="protein sequence ID" value="KAI6784118.1"/>
    <property type="molecule type" value="Genomic_DNA"/>
</dbReference>
<evidence type="ECO:0000256" key="5">
    <source>
        <dbReference type="SAM" id="MobiDB-lite"/>
    </source>
</evidence>
<feature type="compositionally biased region" description="Basic and acidic residues" evidence="5">
    <location>
        <begin position="697"/>
        <end position="707"/>
    </location>
</feature>
<feature type="compositionally biased region" description="Polar residues" evidence="5">
    <location>
        <begin position="65"/>
        <end position="74"/>
    </location>
</feature>
<dbReference type="SUPFAM" id="SSF90229">
    <property type="entry name" value="CCCH zinc finger"/>
    <property type="match status" value="1"/>
</dbReference>
<feature type="compositionally biased region" description="Low complexity" evidence="5">
    <location>
        <begin position="673"/>
        <end position="694"/>
    </location>
</feature>
<reference evidence="7" key="2">
    <citation type="submission" date="2022-07" db="EMBL/GenBank/DDBJ databases">
        <authorList>
            <person name="Goncalves M.F.M."/>
            <person name="Hilario S."/>
            <person name="Van De Peer Y."/>
            <person name="Esteves A.C."/>
            <person name="Alves A."/>
        </authorList>
    </citation>
    <scope>NUCLEOTIDE SEQUENCE</scope>
    <source>
        <strain evidence="7">MUM 19.33</strain>
    </source>
</reference>
<sequence>MQSWQGQGGNGDDNSSWQSNFNAFAPQDGQFNQQQNWAPQNQTPGGATYAQPQVSHIDSPANLYHDSNQFSNYTGGHEPLGLGRQYNGQSLLNGASFSDVQRDPYGQQNNGHQAGQAQPQQGFSHHAFADFNPQTQLGQQQQPQQQQQQQQQRPQYSQAQQHQYSQAPAPNYSHNIASTQLRPSPTPPIPREQNYTPEIYASQLSNGQQTASYQTSHPQPQYQQQSSPYPQALPNNQFNLRQSAAPQFSATQPQPLVYGQSGTPQPPQKAPYQPTPAAGYVEEPSPKRQRTVESATFSPAPEAPPSATEIHSRFEELDSLPPPTQSSEEAQLINTFCRRTKAAQTKFPPIAGLPNLVSLGSVKLPAPKSYDKLAPLVATPSRSKKPLVPGIGYDLPAEIQGRFASKYAPAPDKLGLDERRLEAQALLDEFETSMKATGKRRPKYTEYPHTFKEQLKADELSKNKKAKKEFKEDKSKPIRPPTRPDDIVEGAAWDAIGIVRVDPSASKTNSPIANRIQQAGDLFIKLRGDMNQAKQQLDQAVSDKKPDAEIATLRKAAEERKMALHRALDATIEHADDAIIDNLGTHQKLILSLVNVLIGSIKANDFTGKLPKVVFELFTHIPMNKKIAETTNFDTVRKRFSDKGDDETKELVREVSIKVRKALKEAESTGYSGTSAAGRARAAAAKPTTDPASTKRGRTDDTADGRTVKRVATESTGGSSLMKKLAQPKIQLQSASKSTAAKGASTIGDRARAAPSKPSLKPEASEDKPKVEAKKKVVKPPAPTMGPEPSSGALSGIGSLLASINTPQAKAAAAGPVQEKAKKGTPPLETEEEKMKRLRKESRRNLRVSWKPASELVQLKVFEKEESEDEGRHVNLVRDAADDKSEGMVLKQRANVEDDESDSDDEVPFKPWMAPLGLDYSPLPESTRDKNYVTRGGRVTFRTEEQEAIAKREGEVLIAAYATDADIPPSPSSPKMEAVTGGGVYRVGNLPAEEPKYEEVHNRWRDEQQVGADGALYSALQRLGTTSSPANMLDSILGRLGGSTTAQAVTSVAAPKLGGTDTNVPLAMGTTIAEQVVALLRSDRAQAWRDPNPVASDIHRVHHYKDPQTKTSGAVLEAAVRLLAGKPYPATAPPDWLQHDEERIREWWFVYNKDAAARQRRADEQRARAGADRAAQMASQPVGPQASGADAQAWMAWYARASPQEQQAYAPYMAILAQQMSGGQPSQPPAPAQPPQQPDQMQAILAAIGQGQPQANASGAYGYNPDFQPGQQQSLPANDGHDYGRGLDTRDSDRHNLDHNDWDDYSRDEYGRENNRNKDKKKNKPGPSTIHKPPNAALIGTKPCTFWQQGKCARGDKCTFRHD</sequence>
<feature type="compositionally biased region" description="Polar residues" evidence="5">
    <location>
        <begin position="86"/>
        <end position="99"/>
    </location>
</feature>
<feature type="compositionally biased region" description="Low complexity" evidence="5">
    <location>
        <begin position="212"/>
        <end position="230"/>
    </location>
</feature>
<feature type="compositionally biased region" description="Acidic residues" evidence="5">
    <location>
        <begin position="897"/>
        <end position="906"/>
    </location>
</feature>
<feature type="zinc finger region" description="C3H1-type" evidence="4">
    <location>
        <begin position="1338"/>
        <end position="1363"/>
    </location>
</feature>
<feature type="compositionally biased region" description="Gly residues" evidence="5">
    <location>
        <begin position="1"/>
        <end position="11"/>
    </location>
</feature>
<feature type="region of interest" description="Disordered" evidence="5">
    <location>
        <begin position="253"/>
        <end position="309"/>
    </location>
</feature>
<feature type="compositionally biased region" description="Low complexity" evidence="5">
    <location>
        <begin position="106"/>
        <end position="121"/>
    </location>
</feature>
<dbReference type="Proteomes" id="UP001055219">
    <property type="component" value="Unassembled WGS sequence"/>
</dbReference>
<comment type="caution">
    <text evidence="7">The sequence shown here is derived from an EMBL/GenBank/DDBJ whole genome shotgun (WGS) entry which is preliminary data.</text>
</comment>
<feature type="region of interest" description="Disordered" evidence="5">
    <location>
        <begin position="459"/>
        <end position="486"/>
    </location>
</feature>
<dbReference type="GeneID" id="75831150"/>
<evidence type="ECO:0000259" key="6">
    <source>
        <dbReference type="PROSITE" id="PS50103"/>
    </source>
</evidence>
<keyword evidence="3 4" id="KW-0862">Zinc</keyword>
<feature type="region of interest" description="Disordered" evidence="5">
    <location>
        <begin position="864"/>
        <end position="912"/>
    </location>
</feature>
<reference evidence="7" key="1">
    <citation type="journal article" date="2021" name="J Fungi (Basel)">
        <title>Genomic and Metabolomic Analyses of the Marine Fungus Emericellopsis cladophorae: Insights into Saltwater Adaptability Mechanisms and Its Biosynthetic Potential.</title>
        <authorList>
            <person name="Goncalves M.F.M."/>
            <person name="Hilario S."/>
            <person name="Van de Peer Y."/>
            <person name="Esteves A.C."/>
            <person name="Alves A."/>
        </authorList>
    </citation>
    <scope>NUCLEOTIDE SEQUENCE</scope>
    <source>
        <strain evidence="7">MUM 19.33</strain>
    </source>
</reference>
<evidence type="ECO:0000256" key="2">
    <source>
        <dbReference type="ARBA" id="ARBA00022771"/>
    </source>
</evidence>
<feature type="domain" description="C3H1-type" evidence="6">
    <location>
        <begin position="1338"/>
        <end position="1363"/>
    </location>
</feature>
<dbReference type="OrthoDB" id="4347at2759"/>
<dbReference type="PANTHER" id="PTHR24216:SF65">
    <property type="entry name" value="PAXILLIN-LIKE PROTEIN 1"/>
    <property type="match status" value="1"/>
</dbReference>
<feature type="region of interest" description="Disordered" evidence="5">
    <location>
        <begin position="136"/>
        <end position="235"/>
    </location>
</feature>
<evidence type="ECO:0000313" key="8">
    <source>
        <dbReference type="Proteomes" id="UP001055219"/>
    </source>
</evidence>
<evidence type="ECO:0000256" key="3">
    <source>
        <dbReference type="ARBA" id="ARBA00022833"/>
    </source>
</evidence>
<feature type="region of interest" description="Disordered" evidence="5">
    <location>
        <begin position="1161"/>
        <end position="1186"/>
    </location>
</feature>
<evidence type="ECO:0000313" key="7">
    <source>
        <dbReference type="EMBL" id="KAI6784118.1"/>
    </source>
</evidence>
<dbReference type="Gene3D" id="4.10.1000.10">
    <property type="entry name" value="Zinc finger, CCCH-type"/>
    <property type="match status" value="1"/>
</dbReference>
<feature type="compositionally biased region" description="Polar residues" evidence="5">
    <location>
        <begin position="29"/>
        <end position="56"/>
    </location>
</feature>
<accession>A0A9P9Y6S8</accession>
<feature type="compositionally biased region" description="Basic and acidic residues" evidence="5">
    <location>
        <begin position="763"/>
        <end position="775"/>
    </location>
</feature>
<gene>
    <name evidence="7" type="ORF">J7T54_004664</name>
</gene>
<feature type="region of interest" description="Disordered" evidence="5">
    <location>
        <begin position="668"/>
        <end position="794"/>
    </location>
</feature>
<proteinExistence type="predicted"/>
<feature type="region of interest" description="Disordered" evidence="5">
    <location>
        <begin position="1"/>
        <end position="121"/>
    </location>
</feature>
<feature type="region of interest" description="Disordered" evidence="5">
    <location>
        <begin position="807"/>
        <end position="846"/>
    </location>
</feature>
<protein>
    <recommendedName>
        <fullName evidence="6">C3H1-type domain-containing protein</fullName>
    </recommendedName>
</protein>
<feature type="compositionally biased region" description="Basic and acidic residues" evidence="5">
    <location>
        <begin position="469"/>
        <end position="486"/>
    </location>
</feature>
<dbReference type="PROSITE" id="PS50103">
    <property type="entry name" value="ZF_C3H1"/>
    <property type="match status" value="1"/>
</dbReference>
<dbReference type="Pfam" id="PF18044">
    <property type="entry name" value="zf-CCCH_4"/>
    <property type="match status" value="1"/>
</dbReference>
<keyword evidence="1 4" id="KW-0479">Metal-binding</keyword>
<dbReference type="PANTHER" id="PTHR24216">
    <property type="entry name" value="PAXILLIN-RELATED"/>
    <property type="match status" value="1"/>
</dbReference>
<feature type="compositionally biased region" description="Polar residues" evidence="5">
    <location>
        <begin position="12"/>
        <end position="22"/>
    </location>
</feature>
<feature type="compositionally biased region" description="Low complexity" evidence="5">
    <location>
        <begin position="136"/>
        <end position="170"/>
    </location>
</feature>
<dbReference type="InterPro" id="IPR000571">
    <property type="entry name" value="Znf_CCCH"/>
</dbReference>
<dbReference type="InterPro" id="IPR036855">
    <property type="entry name" value="Znf_CCCH_sf"/>
</dbReference>
<feature type="compositionally biased region" description="Polar residues" evidence="5">
    <location>
        <begin position="202"/>
        <end position="211"/>
    </location>
</feature>
<evidence type="ECO:0000256" key="4">
    <source>
        <dbReference type="PROSITE-ProRule" id="PRU00723"/>
    </source>
</evidence>
<feature type="compositionally biased region" description="Low complexity" evidence="5">
    <location>
        <begin position="734"/>
        <end position="746"/>
    </location>
</feature>
<evidence type="ECO:0000256" key="1">
    <source>
        <dbReference type="ARBA" id="ARBA00022723"/>
    </source>
</evidence>
<feature type="compositionally biased region" description="Basic residues" evidence="5">
    <location>
        <begin position="836"/>
        <end position="846"/>
    </location>
</feature>